<dbReference type="Proteomes" id="UP000265520">
    <property type="component" value="Unassembled WGS sequence"/>
</dbReference>
<comment type="caution">
    <text evidence="2">The sequence shown here is derived from an EMBL/GenBank/DDBJ whole genome shotgun (WGS) entry which is preliminary data.</text>
</comment>
<dbReference type="GO" id="GO:0004523">
    <property type="term" value="F:RNA-DNA hybrid ribonuclease activity"/>
    <property type="evidence" value="ECO:0007669"/>
    <property type="project" value="InterPro"/>
</dbReference>
<dbReference type="InterPro" id="IPR012337">
    <property type="entry name" value="RNaseH-like_sf"/>
</dbReference>
<dbReference type="PROSITE" id="PS50879">
    <property type="entry name" value="RNASE_H_1"/>
    <property type="match status" value="1"/>
</dbReference>
<reference evidence="2 3" key="1">
    <citation type="journal article" date="2018" name="Front. Plant Sci.">
        <title>Red Clover (Trifolium pratense) and Zigzag Clover (T. medium) - A Picture of Genomic Similarities and Differences.</title>
        <authorList>
            <person name="Dluhosova J."/>
            <person name="Istvanek J."/>
            <person name="Nedelnik J."/>
            <person name="Repkova J."/>
        </authorList>
    </citation>
    <scope>NUCLEOTIDE SEQUENCE [LARGE SCALE GENOMIC DNA]</scope>
    <source>
        <strain evidence="3">cv. 10/8</strain>
        <tissue evidence="2">Leaf</tissue>
    </source>
</reference>
<evidence type="ECO:0000313" key="2">
    <source>
        <dbReference type="EMBL" id="MCI34571.1"/>
    </source>
</evidence>
<proteinExistence type="predicted"/>
<dbReference type="AlphaFoldDB" id="A0A392RDB0"/>
<keyword evidence="3" id="KW-1185">Reference proteome</keyword>
<dbReference type="PANTHER" id="PTHR48475:SF2">
    <property type="entry name" value="RIBONUCLEASE H"/>
    <property type="match status" value="1"/>
</dbReference>
<dbReference type="InterPro" id="IPR036397">
    <property type="entry name" value="RNaseH_sf"/>
</dbReference>
<protein>
    <submittedName>
        <fullName evidence="2">Gag-pol polyprotein</fullName>
    </submittedName>
</protein>
<accession>A0A392RDB0</accession>
<dbReference type="PANTHER" id="PTHR48475">
    <property type="entry name" value="RIBONUCLEASE H"/>
    <property type="match status" value="1"/>
</dbReference>
<name>A0A392RDB0_9FABA</name>
<feature type="non-terminal residue" evidence="2">
    <location>
        <position position="1"/>
    </location>
</feature>
<organism evidence="2 3">
    <name type="scientific">Trifolium medium</name>
    <dbReference type="NCBI Taxonomy" id="97028"/>
    <lineage>
        <taxon>Eukaryota</taxon>
        <taxon>Viridiplantae</taxon>
        <taxon>Streptophyta</taxon>
        <taxon>Embryophyta</taxon>
        <taxon>Tracheophyta</taxon>
        <taxon>Spermatophyta</taxon>
        <taxon>Magnoliopsida</taxon>
        <taxon>eudicotyledons</taxon>
        <taxon>Gunneridae</taxon>
        <taxon>Pentapetalae</taxon>
        <taxon>rosids</taxon>
        <taxon>fabids</taxon>
        <taxon>Fabales</taxon>
        <taxon>Fabaceae</taxon>
        <taxon>Papilionoideae</taxon>
        <taxon>50 kb inversion clade</taxon>
        <taxon>NPAAA clade</taxon>
        <taxon>Hologalegina</taxon>
        <taxon>IRL clade</taxon>
        <taxon>Trifolieae</taxon>
        <taxon>Trifolium</taxon>
    </lineage>
</organism>
<feature type="domain" description="RNase H type-1" evidence="1">
    <location>
        <begin position="33"/>
        <end position="110"/>
    </location>
</feature>
<dbReference type="Pfam" id="PF13456">
    <property type="entry name" value="RVT_3"/>
    <property type="match status" value="1"/>
</dbReference>
<evidence type="ECO:0000313" key="3">
    <source>
        <dbReference type="Proteomes" id="UP000265520"/>
    </source>
</evidence>
<dbReference type="Gene3D" id="3.30.420.10">
    <property type="entry name" value="Ribonuclease H-like superfamily/Ribonuclease H"/>
    <property type="match status" value="1"/>
</dbReference>
<dbReference type="InterPro" id="IPR002156">
    <property type="entry name" value="RNaseH_domain"/>
</dbReference>
<sequence>SEFDITFVPRSCIKAQVLAHFVVGLSASAGETSSQAGILSVDDASNLRGSGAGVMLEGPDWVLIEQSLRFEFRVCNNQAEYEALITGIKLAIEMGVKELTAKSDSQLVTS</sequence>
<dbReference type="SUPFAM" id="SSF53098">
    <property type="entry name" value="Ribonuclease H-like"/>
    <property type="match status" value="1"/>
</dbReference>
<evidence type="ECO:0000259" key="1">
    <source>
        <dbReference type="PROSITE" id="PS50879"/>
    </source>
</evidence>
<dbReference type="GO" id="GO:0003676">
    <property type="term" value="F:nucleic acid binding"/>
    <property type="evidence" value="ECO:0007669"/>
    <property type="project" value="InterPro"/>
</dbReference>
<dbReference type="EMBL" id="LXQA010215006">
    <property type="protein sequence ID" value="MCI34571.1"/>
    <property type="molecule type" value="Genomic_DNA"/>
</dbReference>